<dbReference type="Proteomes" id="UP001058236">
    <property type="component" value="Plasmid unnamed"/>
</dbReference>
<accession>A0ABY5FJN4</accession>
<proteinExistence type="predicted"/>
<evidence type="ECO:0000313" key="2">
    <source>
        <dbReference type="EMBL" id="UTR83664.1"/>
    </source>
</evidence>
<evidence type="ECO:0000313" key="3">
    <source>
        <dbReference type="Proteomes" id="UP001058236"/>
    </source>
</evidence>
<dbReference type="EMBL" id="CP101398">
    <property type="protein sequence ID" value="UTR83664.1"/>
    <property type="molecule type" value="Genomic_DNA"/>
</dbReference>
<name>A0ABY5FJN4_9ACTN</name>
<sequence length="98" mass="10284">MVEWLAQILTVASGIAVILDSLQAFRGGHASVAHARGASDGHTNPGLGRATRDDAAEVATDHPQSGVREAVHIAQHHTCRDNGIRQIIVVHGDAYFGG</sequence>
<gene>
    <name evidence="2" type="ORF">NLU04_34710</name>
</gene>
<evidence type="ECO:0000256" key="1">
    <source>
        <dbReference type="SAM" id="MobiDB-lite"/>
    </source>
</evidence>
<dbReference type="RefSeq" id="WP_255240339.1">
    <property type="nucleotide sequence ID" value="NZ_CP101398.1"/>
</dbReference>
<keyword evidence="2" id="KW-0614">Plasmid</keyword>
<organism evidence="2 3">
    <name type="scientific">Streptomyces cavourensis</name>
    <dbReference type="NCBI Taxonomy" id="67258"/>
    <lineage>
        <taxon>Bacteria</taxon>
        <taxon>Bacillati</taxon>
        <taxon>Actinomycetota</taxon>
        <taxon>Actinomycetes</taxon>
        <taxon>Kitasatosporales</taxon>
        <taxon>Streptomycetaceae</taxon>
        <taxon>Streptomyces</taxon>
    </lineage>
</organism>
<protein>
    <submittedName>
        <fullName evidence="2">Uncharacterized protein</fullName>
    </submittedName>
</protein>
<keyword evidence="3" id="KW-1185">Reference proteome</keyword>
<feature type="region of interest" description="Disordered" evidence="1">
    <location>
        <begin position="34"/>
        <end position="58"/>
    </location>
</feature>
<geneLocation type="plasmid" evidence="2 3">
    <name>unnamed</name>
</geneLocation>
<reference evidence="2" key="1">
    <citation type="submission" date="2022-07" db="EMBL/GenBank/DDBJ databases">
        <title>Genomic of Streptomyces cavourensis F2.</title>
        <authorList>
            <person name="Hu S."/>
            <person name="Liang W."/>
        </authorList>
    </citation>
    <scope>NUCLEOTIDE SEQUENCE</scope>
    <source>
        <strain evidence="2">F2</strain>
        <plasmid evidence="2">unnamed</plasmid>
    </source>
</reference>